<dbReference type="EMBL" id="BQNB010008750">
    <property type="protein sequence ID" value="GJS53791.1"/>
    <property type="molecule type" value="Genomic_DNA"/>
</dbReference>
<gene>
    <name evidence="2" type="ORF">Tco_0627153</name>
</gene>
<reference evidence="2" key="1">
    <citation type="journal article" date="2022" name="Int. J. Mol. Sci.">
        <title>Draft Genome of Tanacetum Coccineum: Genomic Comparison of Closely Related Tanacetum-Family Plants.</title>
        <authorList>
            <person name="Yamashiro T."/>
            <person name="Shiraishi A."/>
            <person name="Nakayama K."/>
            <person name="Satake H."/>
        </authorList>
    </citation>
    <scope>NUCLEOTIDE SEQUENCE</scope>
</reference>
<protein>
    <recommendedName>
        <fullName evidence="4">Retrotransposon gag domain-containing protein</fullName>
    </recommendedName>
</protein>
<accession>A0ABQ4WME8</accession>
<feature type="region of interest" description="Disordered" evidence="1">
    <location>
        <begin position="436"/>
        <end position="459"/>
    </location>
</feature>
<evidence type="ECO:0000313" key="3">
    <source>
        <dbReference type="Proteomes" id="UP001151760"/>
    </source>
</evidence>
<evidence type="ECO:0008006" key="4">
    <source>
        <dbReference type="Google" id="ProtNLM"/>
    </source>
</evidence>
<reference evidence="2" key="2">
    <citation type="submission" date="2022-01" db="EMBL/GenBank/DDBJ databases">
        <authorList>
            <person name="Yamashiro T."/>
            <person name="Shiraishi A."/>
            <person name="Satake H."/>
            <person name="Nakayama K."/>
        </authorList>
    </citation>
    <scope>NUCLEOTIDE SEQUENCE</scope>
</reference>
<feature type="region of interest" description="Disordered" evidence="1">
    <location>
        <begin position="1"/>
        <end position="25"/>
    </location>
</feature>
<feature type="compositionally biased region" description="Pro residues" evidence="1">
    <location>
        <begin position="8"/>
        <end position="19"/>
    </location>
</feature>
<keyword evidence="3" id="KW-1185">Reference proteome</keyword>
<name>A0ABQ4WME8_9ASTR</name>
<proteinExistence type="predicted"/>
<dbReference type="Proteomes" id="UP001151760">
    <property type="component" value="Unassembled WGS sequence"/>
</dbReference>
<organism evidence="2 3">
    <name type="scientific">Tanacetum coccineum</name>
    <dbReference type="NCBI Taxonomy" id="301880"/>
    <lineage>
        <taxon>Eukaryota</taxon>
        <taxon>Viridiplantae</taxon>
        <taxon>Streptophyta</taxon>
        <taxon>Embryophyta</taxon>
        <taxon>Tracheophyta</taxon>
        <taxon>Spermatophyta</taxon>
        <taxon>Magnoliopsida</taxon>
        <taxon>eudicotyledons</taxon>
        <taxon>Gunneridae</taxon>
        <taxon>Pentapetalae</taxon>
        <taxon>asterids</taxon>
        <taxon>campanulids</taxon>
        <taxon>Asterales</taxon>
        <taxon>Asteraceae</taxon>
        <taxon>Asteroideae</taxon>
        <taxon>Anthemideae</taxon>
        <taxon>Anthemidinae</taxon>
        <taxon>Tanacetum</taxon>
    </lineage>
</organism>
<comment type="caution">
    <text evidence="2">The sequence shown here is derived from an EMBL/GenBank/DDBJ whole genome shotgun (WGS) entry which is preliminary data.</text>
</comment>
<evidence type="ECO:0000313" key="2">
    <source>
        <dbReference type="EMBL" id="GJS53791.1"/>
    </source>
</evidence>
<evidence type="ECO:0000256" key="1">
    <source>
        <dbReference type="SAM" id="MobiDB-lite"/>
    </source>
</evidence>
<sequence length="528" mass="59350">MTNGREMTPPPGFSTPPQIPSNTTSERLPITTTVFAATTPENTPFAYHASTSTNPNPTISPAFVEANYKILESLLRERRRQIRNKDFQTELEYFSERWNQGMSLVGKLLQPSGSGKETGGEGMSKVLGLRRLKRGKGSHQPSTNMEGNLPPNGMLLSHHVQPFIPSSLHIPTGLVPTSVNPYSQPHVNLVHGQAPNFLFQTQIANPPTGDASTYQGGYIPQAFTNNSVPLYYGPIHPTVTPSSIYPFYAQPMYASPNMPAYPNPAGPFADTASSITPFVRWIKDYPLLNGLKMPSYIGFYDGKRVPNNFLHLFEGAIRMQKWLMPVAFHMFMYTLKDLGLFIVHSKENRFSPYRGSNHGLLLSLLKSPKEILATEKATRSFEPPPKIFRSKRTRDMSKYCYFQEDYGHDTNDCRHLRTQIQEAINSGQLSHLVKGIKKERTKSSNTTRGESKKDKGVAPAEAPILMEEQRCKGILRTIMVEGKPFNTEHKLNEYNHIKPIKQNKRGLGLDRNMVACKEKEELTKAKIL</sequence>